<evidence type="ECO:0000313" key="7">
    <source>
        <dbReference type="EMBL" id="XCH29741.1"/>
    </source>
</evidence>
<dbReference type="RefSeq" id="WP_353707894.1">
    <property type="nucleotide sequence ID" value="NZ_CP159290.1"/>
</dbReference>
<dbReference type="PROSITE" id="PS50977">
    <property type="entry name" value="HTH_TETR_2"/>
    <property type="match status" value="1"/>
</dbReference>
<feature type="DNA-binding region" description="H-T-H motif" evidence="4">
    <location>
        <begin position="49"/>
        <end position="68"/>
    </location>
</feature>
<dbReference type="AlphaFoldDB" id="A0AAU8G0L5"/>
<feature type="region of interest" description="Disordered" evidence="5">
    <location>
        <begin position="231"/>
        <end position="265"/>
    </location>
</feature>
<dbReference type="SUPFAM" id="SSF46689">
    <property type="entry name" value="Homeodomain-like"/>
    <property type="match status" value="1"/>
</dbReference>
<accession>A0AAU8G0L5</accession>
<dbReference type="InterPro" id="IPR001647">
    <property type="entry name" value="HTH_TetR"/>
</dbReference>
<organism evidence="7">
    <name type="scientific">Cellulosimicrobium sp. ES-005</name>
    <dbReference type="NCBI Taxonomy" id="3163031"/>
    <lineage>
        <taxon>Bacteria</taxon>
        <taxon>Bacillati</taxon>
        <taxon>Actinomycetota</taxon>
        <taxon>Actinomycetes</taxon>
        <taxon>Micrococcales</taxon>
        <taxon>Promicromonosporaceae</taxon>
        <taxon>Cellulosimicrobium</taxon>
    </lineage>
</organism>
<dbReference type="PRINTS" id="PR00455">
    <property type="entry name" value="HTHTETR"/>
</dbReference>
<dbReference type="Gene3D" id="1.10.357.10">
    <property type="entry name" value="Tetracycline Repressor, domain 2"/>
    <property type="match status" value="1"/>
</dbReference>
<dbReference type="PANTHER" id="PTHR30055:SF160">
    <property type="entry name" value="TRANSCRIPTIONAL REGULATORY PROTEIN (PROBABLY ASNC-FAMILY)-RELATED"/>
    <property type="match status" value="1"/>
</dbReference>
<keyword evidence="3" id="KW-0804">Transcription</keyword>
<reference evidence="7" key="1">
    <citation type="submission" date="2024-06" db="EMBL/GenBank/DDBJ databases">
        <title>Complete genome sequence of the cellulolytic actinobacterium, Cellulosimicrobium ES-005.</title>
        <authorList>
            <person name="Matthews C.T."/>
            <person name="Underwood K.D."/>
            <person name="Ghanchi K.M."/>
            <person name="Fields S.D."/>
            <person name="Gardner S.G."/>
        </authorList>
    </citation>
    <scope>NUCLEOTIDE SEQUENCE</scope>
    <source>
        <strain evidence="7">ES-005</strain>
    </source>
</reference>
<dbReference type="InterPro" id="IPR023772">
    <property type="entry name" value="DNA-bd_HTH_TetR-type_CS"/>
</dbReference>
<dbReference type="InterPro" id="IPR009057">
    <property type="entry name" value="Homeodomain-like_sf"/>
</dbReference>
<name>A0AAU8G0L5_9MICO</name>
<dbReference type="SUPFAM" id="SSF48498">
    <property type="entry name" value="Tetracyclin repressor-like, C-terminal domain"/>
    <property type="match status" value="1"/>
</dbReference>
<dbReference type="GO" id="GO:0003700">
    <property type="term" value="F:DNA-binding transcription factor activity"/>
    <property type="evidence" value="ECO:0007669"/>
    <property type="project" value="TreeGrafter"/>
</dbReference>
<evidence type="ECO:0000256" key="5">
    <source>
        <dbReference type="SAM" id="MobiDB-lite"/>
    </source>
</evidence>
<sequence length="265" mass="27973">MTGASEGRTRGTAGPPVPARTRMPRDERRTQLLTIAEELFASHGYHHISMDDIADRAGVGKPVLYRHFPSKLDLYLALIDDQGDRLVRSVHETLDPFREPAPGISAGDLDALAVDGLAVIEGIVRAYVAYARTAGRSAALLFESDVMRDPVVRARVLAPDARIAGAFADVLVRITDLDADEALVVSRTCTAVGRAAATEAVRPDGTASADDVTRLVPRLVWRGVHGMLRRSRAGSPDAAGTTSPDVAPAPGPDPDAALDGSTAGI</sequence>
<dbReference type="EMBL" id="CP159290">
    <property type="protein sequence ID" value="XCH29741.1"/>
    <property type="molecule type" value="Genomic_DNA"/>
</dbReference>
<evidence type="ECO:0000259" key="6">
    <source>
        <dbReference type="PROSITE" id="PS50977"/>
    </source>
</evidence>
<dbReference type="PANTHER" id="PTHR30055">
    <property type="entry name" value="HTH-TYPE TRANSCRIPTIONAL REGULATOR RUTR"/>
    <property type="match status" value="1"/>
</dbReference>
<keyword evidence="2 4" id="KW-0238">DNA-binding</keyword>
<dbReference type="GO" id="GO:0000976">
    <property type="term" value="F:transcription cis-regulatory region binding"/>
    <property type="evidence" value="ECO:0007669"/>
    <property type="project" value="TreeGrafter"/>
</dbReference>
<gene>
    <name evidence="7" type="ORF">ABRQ22_19600</name>
</gene>
<dbReference type="FunFam" id="1.10.10.60:FF:000141">
    <property type="entry name" value="TetR family transcriptional regulator"/>
    <property type="match status" value="1"/>
</dbReference>
<protein>
    <submittedName>
        <fullName evidence="7">TetR/AcrR family transcriptional regulator</fullName>
    </submittedName>
</protein>
<dbReference type="PROSITE" id="PS01081">
    <property type="entry name" value="HTH_TETR_1"/>
    <property type="match status" value="1"/>
</dbReference>
<evidence type="ECO:0000256" key="4">
    <source>
        <dbReference type="PROSITE-ProRule" id="PRU00335"/>
    </source>
</evidence>
<dbReference type="GO" id="GO:0045892">
    <property type="term" value="P:negative regulation of DNA-templated transcription"/>
    <property type="evidence" value="ECO:0007669"/>
    <property type="project" value="UniProtKB-ARBA"/>
</dbReference>
<dbReference type="Pfam" id="PF00440">
    <property type="entry name" value="TetR_N"/>
    <property type="match status" value="1"/>
</dbReference>
<evidence type="ECO:0000256" key="3">
    <source>
        <dbReference type="ARBA" id="ARBA00023163"/>
    </source>
</evidence>
<evidence type="ECO:0000256" key="2">
    <source>
        <dbReference type="ARBA" id="ARBA00023125"/>
    </source>
</evidence>
<evidence type="ECO:0000256" key="1">
    <source>
        <dbReference type="ARBA" id="ARBA00023015"/>
    </source>
</evidence>
<dbReference type="InterPro" id="IPR050109">
    <property type="entry name" value="HTH-type_TetR-like_transc_reg"/>
</dbReference>
<keyword evidence="1" id="KW-0805">Transcription regulation</keyword>
<feature type="domain" description="HTH tetR-type" evidence="6">
    <location>
        <begin position="26"/>
        <end position="86"/>
    </location>
</feature>
<proteinExistence type="predicted"/>
<feature type="region of interest" description="Disordered" evidence="5">
    <location>
        <begin position="1"/>
        <end position="25"/>
    </location>
</feature>
<dbReference type="InterPro" id="IPR036271">
    <property type="entry name" value="Tet_transcr_reg_TetR-rel_C_sf"/>
</dbReference>